<dbReference type="EMBL" id="MGGE01000057">
    <property type="protein sequence ID" value="OGM19951.1"/>
    <property type="molecule type" value="Genomic_DNA"/>
</dbReference>
<evidence type="ECO:0000313" key="2">
    <source>
        <dbReference type="Proteomes" id="UP000178419"/>
    </source>
</evidence>
<dbReference type="Proteomes" id="UP000178419">
    <property type="component" value="Unassembled WGS sequence"/>
</dbReference>
<proteinExistence type="predicted"/>
<dbReference type="SUPFAM" id="SSF52540">
    <property type="entry name" value="P-loop containing nucleoside triphosphate hydrolases"/>
    <property type="match status" value="1"/>
</dbReference>
<protein>
    <recommendedName>
        <fullName evidence="3">Thymidylate kinase-like domain-containing protein</fullName>
    </recommendedName>
</protein>
<dbReference type="InterPro" id="IPR027417">
    <property type="entry name" value="P-loop_NTPase"/>
</dbReference>
<dbReference type="Gene3D" id="3.40.50.300">
    <property type="entry name" value="P-loop containing nucleotide triphosphate hydrolases"/>
    <property type="match status" value="1"/>
</dbReference>
<reference evidence="1 2" key="1">
    <citation type="journal article" date="2016" name="Nat. Commun.">
        <title>Thousands of microbial genomes shed light on interconnected biogeochemical processes in an aquifer system.</title>
        <authorList>
            <person name="Anantharaman K."/>
            <person name="Brown C.T."/>
            <person name="Hug L.A."/>
            <person name="Sharon I."/>
            <person name="Castelle C.J."/>
            <person name="Probst A.J."/>
            <person name="Thomas B.C."/>
            <person name="Singh A."/>
            <person name="Wilkins M.J."/>
            <person name="Karaoz U."/>
            <person name="Brodie E.L."/>
            <person name="Williams K.H."/>
            <person name="Hubbard S.S."/>
            <person name="Banfield J.F."/>
        </authorList>
    </citation>
    <scope>NUCLEOTIDE SEQUENCE [LARGE SCALE GENOMIC DNA]</scope>
</reference>
<evidence type="ECO:0008006" key="3">
    <source>
        <dbReference type="Google" id="ProtNLM"/>
    </source>
</evidence>
<dbReference type="AlphaFoldDB" id="A0A1F7XY46"/>
<name>A0A1F7XY46_9BACT</name>
<accession>A0A1F7XY46</accession>
<organism evidence="1 2">
    <name type="scientific">Candidatus Woesebacteria bacterium RIFCSPHIGHO2_01_FULL_38_9</name>
    <dbReference type="NCBI Taxonomy" id="1802492"/>
    <lineage>
        <taxon>Bacteria</taxon>
        <taxon>Candidatus Woeseibacteriota</taxon>
    </lineage>
</organism>
<comment type="caution">
    <text evidence="1">The sequence shown here is derived from an EMBL/GenBank/DDBJ whole genome shotgun (WGS) entry which is preliminary data.</text>
</comment>
<sequence>MGKLISLSGVDNSGKSTQSRLLLKYWKEKKKKVKATEFAFGYFLLKPFIGFLRKATDSPKTGPVKRNNNPLFKLWFIPAFFDIWIGYFLHLRKLKNKYDLVLCDRFYTDIWVNLLYYGYLPNWAFNTFVKLLPRADIPLLLSTTPERALKREREFTETYYEDQIKIYQRLGKQINIYIVDANKSETHTFKQIISYIENHENIA</sequence>
<gene>
    <name evidence="1" type="ORF">A2714_02885</name>
</gene>
<evidence type="ECO:0000313" key="1">
    <source>
        <dbReference type="EMBL" id="OGM19951.1"/>
    </source>
</evidence>